<dbReference type="PROSITE" id="PS00523">
    <property type="entry name" value="SULFATASE_1"/>
    <property type="match status" value="1"/>
</dbReference>
<keyword evidence="5" id="KW-0106">Calcium</keyword>
<evidence type="ECO:0000256" key="5">
    <source>
        <dbReference type="ARBA" id="ARBA00022837"/>
    </source>
</evidence>
<dbReference type="GO" id="GO:0004065">
    <property type="term" value="F:arylsulfatase activity"/>
    <property type="evidence" value="ECO:0007669"/>
    <property type="project" value="TreeGrafter"/>
</dbReference>
<dbReference type="KEGG" id="pmrn:116939360"/>
<dbReference type="Gene3D" id="3.30.1120.10">
    <property type="match status" value="1"/>
</dbReference>
<dbReference type="Gene3D" id="3.40.720.10">
    <property type="entry name" value="Alkaline Phosphatase, subunit A"/>
    <property type="match status" value="1"/>
</dbReference>
<evidence type="ECO:0000313" key="8">
    <source>
        <dbReference type="Proteomes" id="UP001318040"/>
    </source>
</evidence>
<dbReference type="Proteomes" id="UP001318040">
    <property type="component" value="Chromosome 6"/>
</dbReference>
<evidence type="ECO:0000256" key="2">
    <source>
        <dbReference type="ARBA" id="ARBA00008779"/>
    </source>
</evidence>
<proteinExistence type="inferred from homology"/>
<dbReference type="Pfam" id="PF14707">
    <property type="entry name" value="Sulfatase_C"/>
    <property type="match status" value="1"/>
</dbReference>
<dbReference type="Gene3D" id="1.10.287.550">
    <property type="entry name" value="Helix hairpin bin"/>
    <property type="match status" value="1"/>
</dbReference>
<gene>
    <name evidence="9" type="primary">LOC116939360</name>
</gene>
<name>A0AAJ7SRV2_PETMA</name>
<evidence type="ECO:0000256" key="4">
    <source>
        <dbReference type="ARBA" id="ARBA00022801"/>
    </source>
</evidence>
<dbReference type="GO" id="GO:0046872">
    <property type="term" value="F:metal ion binding"/>
    <property type="evidence" value="ECO:0007669"/>
    <property type="project" value="UniProtKB-KW"/>
</dbReference>
<evidence type="ECO:0000256" key="6">
    <source>
        <dbReference type="SAM" id="Phobius"/>
    </source>
</evidence>
<dbReference type="RefSeq" id="XP_032803493.1">
    <property type="nucleotide sequence ID" value="XM_032947602.1"/>
</dbReference>
<dbReference type="SUPFAM" id="SSF53649">
    <property type="entry name" value="Alkaline phosphatase-like"/>
    <property type="match status" value="1"/>
</dbReference>
<feature type="transmembrane region" description="Helical" evidence="6">
    <location>
        <begin position="258"/>
        <end position="278"/>
    </location>
</feature>
<evidence type="ECO:0000313" key="9">
    <source>
        <dbReference type="RefSeq" id="XP_032803493.1"/>
    </source>
</evidence>
<dbReference type="InterPro" id="IPR000917">
    <property type="entry name" value="Sulfatase_N"/>
</dbReference>
<dbReference type="AlphaFoldDB" id="A0AAJ7SRV2"/>
<comment type="similarity">
    <text evidence="2">Belongs to the sulfatase family.</text>
</comment>
<dbReference type="InterPro" id="IPR024607">
    <property type="entry name" value="Sulfatase_CS"/>
</dbReference>
<dbReference type="FunFam" id="3.30.1120.10:FF:000001">
    <property type="entry name" value="Arylsulfatase E"/>
    <property type="match status" value="1"/>
</dbReference>
<evidence type="ECO:0000256" key="1">
    <source>
        <dbReference type="ARBA" id="ARBA00001913"/>
    </source>
</evidence>
<feature type="transmembrane region" description="Helical" evidence="6">
    <location>
        <begin position="39"/>
        <end position="60"/>
    </location>
</feature>
<organism evidence="8 9">
    <name type="scientific">Petromyzon marinus</name>
    <name type="common">Sea lamprey</name>
    <dbReference type="NCBI Taxonomy" id="7757"/>
    <lineage>
        <taxon>Eukaryota</taxon>
        <taxon>Metazoa</taxon>
        <taxon>Chordata</taxon>
        <taxon>Craniata</taxon>
        <taxon>Vertebrata</taxon>
        <taxon>Cyclostomata</taxon>
        <taxon>Hyperoartia</taxon>
        <taxon>Petromyzontiformes</taxon>
        <taxon>Petromyzontidae</taxon>
        <taxon>Petromyzon</taxon>
    </lineage>
</organism>
<feature type="transmembrane region" description="Helical" evidence="6">
    <location>
        <begin position="228"/>
        <end position="246"/>
    </location>
</feature>
<accession>A0AAJ7SRV2</accession>
<feature type="domain" description="Sulfatase N-terminal" evidence="7">
    <location>
        <begin position="70"/>
        <end position="457"/>
    </location>
</feature>
<keyword evidence="6" id="KW-1133">Transmembrane helix</keyword>
<comment type="cofactor">
    <cofactor evidence="1">
        <name>Ca(2+)</name>
        <dbReference type="ChEBI" id="CHEBI:29108"/>
    </cofactor>
</comment>
<dbReference type="GO" id="GO:0005783">
    <property type="term" value="C:endoplasmic reticulum"/>
    <property type="evidence" value="ECO:0007669"/>
    <property type="project" value="UniProtKB-ARBA"/>
</dbReference>
<dbReference type="PROSITE" id="PS00149">
    <property type="entry name" value="SULFATASE_2"/>
    <property type="match status" value="1"/>
</dbReference>
<evidence type="ECO:0000259" key="7">
    <source>
        <dbReference type="Pfam" id="PF00884"/>
    </source>
</evidence>
<dbReference type="Pfam" id="PF00884">
    <property type="entry name" value="Sulfatase"/>
    <property type="match status" value="1"/>
</dbReference>
<dbReference type="InterPro" id="IPR050738">
    <property type="entry name" value="Sulfatase"/>
</dbReference>
<dbReference type="FunFam" id="3.40.720.10:FF:000233">
    <property type="entry name" value="Predicted protein"/>
    <property type="match status" value="1"/>
</dbReference>
<keyword evidence="8" id="KW-1185">Reference proteome</keyword>
<dbReference type="PANTHER" id="PTHR42693">
    <property type="entry name" value="ARYLSULFATASE FAMILY MEMBER"/>
    <property type="match status" value="1"/>
</dbReference>
<keyword evidence="3" id="KW-0479">Metal-binding</keyword>
<dbReference type="InterPro" id="IPR017850">
    <property type="entry name" value="Alkaline_phosphatase_core_sf"/>
</dbReference>
<keyword evidence="6" id="KW-0472">Membrane</keyword>
<keyword evidence="4" id="KW-0378">Hydrolase</keyword>
<protein>
    <submittedName>
        <fullName evidence="9">Steryl-sulfatase-like isoform X1</fullName>
    </submittedName>
</protein>
<dbReference type="PANTHER" id="PTHR42693:SF9">
    <property type="entry name" value="STERYL-SULFATASE"/>
    <property type="match status" value="1"/>
</dbReference>
<evidence type="ECO:0000256" key="3">
    <source>
        <dbReference type="ARBA" id="ARBA00022723"/>
    </source>
</evidence>
<sequence>MNRKKRINGMDSLECWERHEVAQREPDGGRRVAVQSSRAASLGTMRIMLLGLVLLLMSPIGNADPHPRKPNFVLMMADDLGIGDVGCYGNNTIKTPNIDRLAQEGVKLTQHIAAASLCTPSRAAFLTGRYPVRSGMASSGYLRVFIFNANSGGLPTSEITFPKLLKEKGYSTAIIGKWHQGLNCDVAGDHCHHPLSHGFDYFYGMPMTNLRDCKQGEASVIIAGSSKLAISLATFSLPLLLALLLSHWAGLVRIPRTIWFALGVLLVSVIGLIVFTISHTRMLNCILMLNHEVIQQPLVLENLTQRIVSQAIGYIDRNRDGPFMLFLSFVHVHTALFAAKRFHGTSKHGFYGDNVHEMDWAVGEVVNHLEKLGLSDNTLVYFTSDQGGHLEEISNSGDVEGGWNGIYRGGKSMGGFDGGIRVPGVLRWPGVLPASVQVDHPTSLMDIYPTVLSLAGASLPEGRVIDGKDLLPLLLGNRSYSEHEFLFHYCGTHLNAVRWVPRDSQLIWKVHFFSPIFFPAGSNGCYNTVICHCHGSFVQTHDPPLVFEMQSDPSESSPLAVTSAAVQEVLAVVQRAVSSHQQSLTPVPSQFSLNNLLWKPWLQPCCGFLPSCGCDNDATLPHE</sequence>
<reference evidence="9" key="1">
    <citation type="submission" date="2025-08" db="UniProtKB">
        <authorList>
            <consortium name="RefSeq"/>
        </authorList>
    </citation>
    <scope>IDENTIFICATION</scope>
    <source>
        <tissue evidence="9">Sperm</tissue>
    </source>
</reference>
<keyword evidence="6" id="KW-0812">Transmembrane</keyword>